<evidence type="ECO:0000313" key="2">
    <source>
        <dbReference type="Proteomes" id="UP001234297"/>
    </source>
</evidence>
<organism evidence="1 2">
    <name type="scientific">Persea americana</name>
    <name type="common">Avocado</name>
    <dbReference type="NCBI Taxonomy" id="3435"/>
    <lineage>
        <taxon>Eukaryota</taxon>
        <taxon>Viridiplantae</taxon>
        <taxon>Streptophyta</taxon>
        <taxon>Embryophyta</taxon>
        <taxon>Tracheophyta</taxon>
        <taxon>Spermatophyta</taxon>
        <taxon>Magnoliopsida</taxon>
        <taxon>Magnoliidae</taxon>
        <taxon>Laurales</taxon>
        <taxon>Lauraceae</taxon>
        <taxon>Persea</taxon>
    </lineage>
</organism>
<dbReference type="Proteomes" id="UP001234297">
    <property type="component" value="Chromosome 4"/>
</dbReference>
<name>A0ACC2KDG9_PERAE</name>
<proteinExistence type="predicted"/>
<reference evidence="1 2" key="1">
    <citation type="journal article" date="2022" name="Hortic Res">
        <title>A haplotype resolved chromosomal level avocado genome allows analysis of novel avocado genes.</title>
        <authorList>
            <person name="Nath O."/>
            <person name="Fletcher S.J."/>
            <person name="Hayward A."/>
            <person name="Shaw L.M."/>
            <person name="Masouleh A.K."/>
            <person name="Furtado A."/>
            <person name="Henry R.J."/>
            <person name="Mitter N."/>
        </authorList>
    </citation>
    <scope>NUCLEOTIDE SEQUENCE [LARGE SCALE GENOMIC DNA]</scope>
    <source>
        <strain evidence="2">cv. Hass</strain>
    </source>
</reference>
<evidence type="ECO:0000313" key="1">
    <source>
        <dbReference type="EMBL" id="KAJ8619200.1"/>
    </source>
</evidence>
<protein>
    <submittedName>
        <fullName evidence="1">Uncharacterized protein</fullName>
    </submittedName>
</protein>
<sequence length="599" mass="66740">MQLQSYMLTKRLSLADWNSLIQTSSRNGFFSESLDIYSSMLKAGLRGDNFTFPSVAKACAKLNLLIDGKKIHAHTFLLGFQQDVFVQTAWIDMYSKCSELASSRQVFEEMTTRNLVSWNSMISTYSRFFQIDESLGLFKEMRVRGFEPNSSTFVNVVSGCCGSSWVLRQGLSVQCCAIKLGLDSDLLLSNSIMSMYVRFDVVTVARSLFDSMVEKSNVSWTTIIGGYVKLCDFSEAFSLFDQMRRELVSLDSITYVNLIHTCAEIGTLSLGSSVHTLIIKCGCEHEEIIANSIVSMYVKCGDLVAGRRTFDSMHEKSVVLWTSMIGGYVHCGHANEALTLFQSLLATTVKPNEVTIAIALSACADSASLSMGEKIEEYANFYGFQSDLRVQTSLVHMYCKCGCIEKAKEIFDKVSDKDLAAWGSMINGYAMHGKGEEALSLFEKMQKEEQIVPDAIVFTGVLLACSHSGLVEDGLKYFVSMKRDFNIEPSMEHYSCLVDLLGRAGYLSLALKTIQDMPIKAHIRALVPLLSACRAHHRIQLAEFVAKRIFDLEPQNAGNYKLMANIYASVGKWMEAAQMRGLINDRGLVKEPGWSMIEA</sequence>
<accession>A0ACC2KDG9</accession>
<comment type="caution">
    <text evidence="1">The sequence shown here is derived from an EMBL/GenBank/DDBJ whole genome shotgun (WGS) entry which is preliminary data.</text>
</comment>
<dbReference type="EMBL" id="CM056812">
    <property type="protein sequence ID" value="KAJ8619200.1"/>
    <property type="molecule type" value="Genomic_DNA"/>
</dbReference>
<keyword evidence="2" id="KW-1185">Reference proteome</keyword>
<gene>
    <name evidence="1" type="ORF">MRB53_015386</name>
</gene>